<gene>
    <name evidence="3" type="ORF">ElyMa_004631700</name>
</gene>
<evidence type="ECO:0000256" key="2">
    <source>
        <dbReference type="SAM" id="Phobius"/>
    </source>
</evidence>
<accession>A0AAV4HYW0</accession>
<sequence length="172" mass="18428">MKPELDPLFPDKSGCDNDIDNNIDNGENPYEEPDEMSRLMVSAEPSPVPVETELGNVQATATPTTSDPDGLMIPLIKYQRPAIARSISAGSGGAPAKKKHGGGKGHQQAPPNGTLNVSLAWEACFCLLTVVVAVVVVSLVVHGLAVAKLFDVMLLLWLLLLLLSLLAWRYED</sequence>
<evidence type="ECO:0000313" key="3">
    <source>
        <dbReference type="EMBL" id="GFS03433.1"/>
    </source>
</evidence>
<comment type="caution">
    <text evidence="3">The sequence shown here is derived from an EMBL/GenBank/DDBJ whole genome shotgun (WGS) entry which is preliminary data.</text>
</comment>
<feature type="transmembrane region" description="Helical" evidence="2">
    <location>
        <begin position="119"/>
        <end position="140"/>
    </location>
</feature>
<feature type="region of interest" description="Disordered" evidence="1">
    <location>
        <begin position="1"/>
        <end position="35"/>
    </location>
</feature>
<name>A0AAV4HYW0_9GAST</name>
<reference evidence="3 4" key="1">
    <citation type="journal article" date="2021" name="Elife">
        <title>Chloroplast acquisition without the gene transfer in kleptoplastic sea slugs, Plakobranchus ocellatus.</title>
        <authorList>
            <person name="Maeda T."/>
            <person name="Takahashi S."/>
            <person name="Yoshida T."/>
            <person name="Shimamura S."/>
            <person name="Takaki Y."/>
            <person name="Nagai Y."/>
            <person name="Toyoda A."/>
            <person name="Suzuki Y."/>
            <person name="Arimoto A."/>
            <person name="Ishii H."/>
            <person name="Satoh N."/>
            <person name="Nishiyama T."/>
            <person name="Hasebe M."/>
            <person name="Maruyama T."/>
            <person name="Minagawa J."/>
            <person name="Obokata J."/>
            <person name="Shigenobu S."/>
        </authorList>
    </citation>
    <scope>NUCLEOTIDE SEQUENCE [LARGE SCALE GENOMIC DNA]</scope>
</reference>
<organism evidence="3 4">
    <name type="scientific">Elysia marginata</name>
    <dbReference type="NCBI Taxonomy" id="1093978"/>
    <lineage>
        <taxon>Eukaryota</taxon>
        <taxon>Metazoa</taxon>
        <taxon>Spiralia</taxon>
        <taxon>Lophotrochozoa</taxon>
        <taxon>Mollusca</taxon>
        <taxon>Gastropoda</taxon>
        <taxon>Heterobranchia</taxon>
        <taxon>Euthyneura</taxon>
        <taxon>Panpulmonata</taxon>
        <taxon>Sacoglossa</taxon>
        <taxon>Placobranchoidea</taxon>
        <taxon>Plakobranchidae</taxon>
        <taxon>Elysia</taxon>
    </lineage>
</organism>
<dbReference type="Proteomes" id="UP000762676">
    <property type="component" value="Unassembled WGS sequence"/>
</dbReference>
<keyword evidence="2" id="KW-0472">Membrane</keyword>
<proteinExistence type="predicted"/>
<dbReference type="EMBL" id="BMAT01009297">
    <property type="protein sequence ID" value="GFS03433.1"/>
    <property type="molecule type" value="Genomic_DNA"/>
</dbReference>
<feature type="transmembrane region" description="Helical" evidence="2">
    <location>
        <begin position="152"/>
        <end position="170"/>
    </location>
</feature>
<keyword evidence="2" id="KW-0812">Transmembrane</keyword>
<evidence type="ECO:0000256" key="1">
    <source>
        <dbReference type="SAM" id="MobiDB-lite"/>
    </source>
</evidence>
<keyword evidence="2" id="KW-1133">Transmembrane helix</keyword>
<evidence type="ECO:0000313" key="4">
    <source>
        <dbReference type="Proteomes" id="UP000762676"/>
    </source>
</evidence>
<feature type="region of interest" description="Disordered" evidence="1">
    <location>
        <begin position="89"/>
        <end position="109"/>
    </location>
</feature>
<dbReference type="AlphaFoldDB" id="A0AAV4HYW0"/>
<keyword evidence="4" id="KW-1185">Reference proteome</keyword>
<protein>
    <submittedName>
        <fullName evidence="3">Uncharacterized protein</fullName>
    </submittedName>
</protein>